<keyword evidence="9" id="KW-1185">Reference proteome</keyword>
<feature type="compositionally biased region" description="Acidic residues" evidence="6">
    <location>
        <begin position="2194"/>
        <end position="2204"/>
    </location>
</feature>
<feature type="region of interest" description="Disordered" evidence="6">
    <location>
        <begin position="1452"/>
        <end position="1485"/>
    </location>
</feature>
<evidence type="ECO:0000256" key="6">
    <source>
        <dbReference type="SAM" id="MobiDB-lite"/>
    </source>
</evidence>
<evidence type="ECO:0000256" key="3">
    <source>
        <dbReference type="ARBA" id="ARBA00023054"/>
    </source>
</evidence>
<feature type="compositionally biased region" description="Low complexity" evidence="6">
    <location>
        <begin position="1933"/>
        <end position="1953"/>
    </location>
</feature>
<organism evidence="9 10">
    <name type="scientific">Petromyzon marinus</name>
    <name type="common">Sea lamprey</name>
    <dbReference type="NCBI Taxonomy" id="7757"/>
    <lineage>
        <taxon>Eukaryota</taxon>
        <taxon>Metazoa</taxon>
        <taxon>Chordata</taxon>
        <taxon>Craniata</taxon>
        <taxon>Vertebrata</taxon>
        <taxon>Cyclostomata</taxon>
        <taxon>Hyperoartia</taxon>
        <taxon>Petromyzontiformes</taxon>
        <taxon>Petromyzontidae</taxon>
        <taxon>Petromyzon</taxon>
    </lineage>
</organism>
<feature type="compositionally biased region" description="Acidic residues" evidence="6">
    <location>
        <begin position="698"/>
        <end position="707"/>
    </location>
</feature>
<feature type="region of interest" description="Disordered" evidence="6">
    <location>
        <begin position="757"/>
        <end position="799"/>
    </location>
</feature>
<feature type="compositionally biased region" description="Basic and acidic residues" evidence="6">
    <location>
        <begin position="1963"/>
        <end position="1972"/>
    </location>
</feature>
<evidence type="ECO:0000256" key="4">
    <source>
        <dbReference type="ARBA" id="ARBA00023136"/>
    </source>
</evidence>
<feature type="region of interest" description="Disordered" evidence="6">
    <location>
        <begin position="1505"/>
        <end position="1644"/>
    </location>
</feature>
<feature type="coiled-coil region" evidence="5">
    <location>
        <begin position="1159"/>
        <end position="1186"/>
    </location>
</feature>
<feature type="compositionally biased region" description="Acidic residues" evidence="6">
    <location>
        <begin position="2054"/>
        <end position="2064"/>
    </location>
</feature>
<reference evidence="10" key="1">
    <citation type="submission" date="2025-08" db="UniProtKB">
        <authorList>
            <consortium name="RefSeq"/>
        </authorList>
    </citation>
    <scope>IDENTIFICATION</scope>
    <source>
        <tissue evidence="10">Sperm</tissue>
    </source>
</reference>
<feature type="compositionally biased region" description="Polar residues" evidence="6">
    <location>
        <begin position="1982"/>
        <end position="1991"/>
    </location>
</feature>
<feature type="region of interest" description="Disordered" evidence="6">
    <location>
        <begin position="686"/>
        <end position="719"/>
    </location>
</feature>
<feature type="domain" description="SOGA 1/2-like coiled-coil" evidence="8">
    <location>
        <begin position="1241"/>
        <end position="1291"/>
    </location>
</feature>
<feature type="compositionally biased region" description="Acidic residues" evidence="6">
    <location>
        <begin position="2161"/>
        <end position="2184"/>
    </location>
</feature>
<accession>A0AAJ7SZU3</accession>
<evidence type="ECO:0000256" key="1">
    <source>
        <dbReference type="ARBA" id="ARBA00004370"/>
    </source>
</evidence>
<proteinExistence type="predicted"/>
<feature type="compositionally biased region" description="Low complexity" evidence="6">
    <location>
        <begin position="90"/>
        <end position="119"/>
    </location>
</feature>
<feature type="compositionally biased region" description="Low complexity" evidence="6">
    <location>
        <begin position="1632"/>
        <end position="1644"/>
    </location>
</feature>
<feature type="region of interest" description="Disordered" evidence="6">
    <location>
        <begin position="1789"/>
        <end position="1816"/>
    </location>
</feature>
<feature type="compositionally biased region" description="Acidic residues" evidence="6">
    <location>
        <begin position="2031"/>
        <end position="2044"/>
    </location>
</feature>
<evidence type="ECO:0000313" key="9">
    <source>
        <dbReference type="Proteomes" id="UP001318040"/>
    </source>
</evidence>
<feature type="compositionally biased region" description="Gly residues" evidence="6">
    <location>
        <begin position="205"/>
        <end position="214"/>
    </location>
</feature>
<gene>
    <name evidence="10" type="primary">LOC116941613</name>
</gene>
<protein>
    <submittedName>
        <fullName evidence="10">Microtubule cross-linking factor 1-like isoform X1</fullName>
    </submittedName>
</protein>
<feature type="region of interest" description="Disordered" evidence="6">
    <location>
        <begin position="1371"/>
        <end position="1394"/>
    </location>
</feature>
<feature type="compositionally biased region" description="Basic and acidic residues" evidence="6">
    <location>
        <begin position="217"/>
        <end position="229"/>
    </location>
</feature>
<feature type="compositionally biased region" description="Low complexity" evidence="6">
    <location>
        <begin position="8"/>
        <end position="19"/>
    </location>
</feature>
<feature type="region of interest" description="Disordered" evidence="6">
    <location>
        <begin position="269"/>
        <end position="335"/>
    </location>
</feature>
<feature type="compositionally biased region" description="Basic and acidic residues" evidence="6">
    <location>
        <begin position="1452"/>
        <end position="1465"/>
    </location>
</feature>
<feature type="domain" description="SOGA coiled-coil" evidence="7">
    <location>
        <begin position="654"/>
        <end position="745"/>
    </location>
</feature>
<feature type="compositionally biased region" description="Low complexity" evidence="6">
    <location>
        <begin position="269"/>
        <end position="278"/>
    </location>
</feature>
<feature type="compositionally biased region" description="Low complexity" evidence="6">
    <location>
        <begin position="1902"/>
        <end position="1914"/>
    </location>
</feature>
<feature type="compositionally biased region" description="Polar residues" evidence="6">
    <location>
        <begin position="1570"/>
        <end position="1584"/>
    </location>
</feature>
<feature type="compositionally biased region" description="Acidic residues" evidence="6">
    <location>
        <begin position="230"/>
        <end position="239"/>
    </location>
</feature>
<feature type="compositionally biased region" description="Basic and acidic residues" evidence="6">
    <location>
        <begin position="686"/>
        <end position="696"/>
    </location>
</feature>
<dbReference type="Pfam" id="PF11365">
    <property type="entry name" value="SOGA"/>
    <property type="match status" value="2"/>
</dbReference>
<feature type="compositionally biased region" description="Basic and acidic residues" evidence="6">
    <location>
        <begin position="79"/>
        <end position="88"/>
    </location>
</feature>
<dbReference type="Pfam" id="PF14818">
    <property type="entry name" value="SOGA1-2-like_CC"/>
    <property type="match status" value="1"/>
</dbReference>
<evidence type="ECO:0000256" key="5">
    <source>
        <dbReference type="SAM" id="Coils"/>
    </source>
</evidence>
<feature type="region of interest" description="Disordered" evidence="6">
    <location>
        <begin position="172"/>
        <end position="251"/>
    </location>
</feature>
<feature type="compositionally biased region" description="Basic and acidic residues" evidence="6">
    <location>
        <begin position="489"/>
        <end position="512"/>
    </location>
</feature>
<dbReference type="PANTHER" id="PTHR15742:SF5">
    <property type="entry name" value="GIRDIN"/>
    <property type="match status" value="1"/>
</dbReference>
<evidence type="ECO:0000313" key="10">
    <source>
        <dbReference type="RefSeq" id="XP_032808721.1"/>
    </source>
</evidence>
<dbReference type="GO" id="GO:0016020">
    <property type="term" value="C:membrane"/>
    <property type="evidence" value="ECO:0007669"/>
    <property type="project" value="UniProtKB-SubCell"/>
</dbReference>
<dbReference type="GO" id="GO:0005615">
    <property type="term" value="C:extracellular space"/>
    <property type="evidence" value="ECO:0007669"/>
    <property type="project" value="InterPro"/>
</dbReference>
<feature type="compositionally biased region" description="Basic and acidic residues" evidence="6">
    <location>
        <begin position="2088"/>
        <end position="2105"/>
    </location>
</feature>
<evidence type="ECO:0000259" key="8">
    <source>
        <dbReference type="Pfam" id="PF14818"/>
    </source>
</evidence>
<dbReference type="PANTHER" id="PTHR15742">
    <property type="entry name" value="GIRDIN"/>
    <property type="match status" value="1"/>
</dbReference>
<dbReference type="CTD" id="23255"/>
<evidence type="ECO:0000256" key="2">
    <source>
        <dbReference type="ARBA" id="ARBA00022553"/>
    </source>
</evidence>
<dbReference type="Proteomes" id="UP001318040">
    <property type="component" value="Chromosome 12"/>
</dbReference>
<keyword evidence="4" id="KW-0472">Membrane</keyword>
<feature type="compositionally biased region" description="Acidic residues" evidence="6">
    <location>
        <begin position="1612"/>
        <end position="1621"/>
    </location>
</feature>
<feature type="domain" description="SOGA coiled-coil" evidence="7">
    <location>
        <begin position="515"/>
        <end position="614"/>
    </location>
</feature>
<sequence length="2204" mass="240686">MEAVSCGAAAAASSPAPASADPPRPQHPEQKRSSNRTPSPARPRGGHARLSTATKPGLPTKPGASKAGLSPARLARRSPAKEKAKHVSDAAGSPGVKPGASSSSSSTSSVSSCSSVGAPRATKSFLVRLSSAELKAKKIVDCKTAAVAVAAARLRRKVAAAASCALASDAAVAAAAPGGTRTPRTDSGSDLSDCVSEPLSVSDEQGGGGSGGGDPNVSDRHLDDLRESAEDGDQEEEEVVVGTDGAHAEAAAAAAAFYDDDDETTAAADAAGKAADLADWSDSGMEAESADSPSELRSALRADEEGSGEAAESCSSATDARSSRQGEMYGLEEEEVEEFGFLDQEIFREMEELRSENTYLKDELEELRTEMEEMRDSYLEEDAQHVQDLRRELDRAHKSCRILQYRLRKAERRSLRALAAAHSGHSDGELIRAFEQDLKVAKDVSVRLHRELESVEDRRVRAEDENDTLRAKLIQLEVAKQALQNEMDKLKESSLRRRGSRELYKPEKRPLSQEDNADLKCQLQFLKEEAALMRRKMVRVGKERDRFEQELQKYKASYGDLDGPLTAGDGSSAIGGGPPSTRETELKLRLRLVEEEATVLSRKIVELEVENGGLKSEMEEMKCHCEKGSATAEGSDADDHRSCISVDGELGESACELRRHLQFVEEEAEVLRRSVVELEEQNRLLTEELGRSRPGSDPEGDWDEEMSESGPPSSESLQEELDIARSKIGQLSGKLAKFQYENRLLLCKAQGSDLVSQASHKESTDGSLEDLGEPSQLRREGPVGGEGESEDHREEATSQMENDMSLLLRRYEEPRKLARFRSEAERLGKVVESLISDTDSLIGEAKDAMPCSEVEENEGEASFANSGPQLLDKIDARMRDIGKELKSFIEKLDISADDAADEDNTCTRDTFSHFSLNRDHTLDFQSELEDQASWDEHSVDKACNLTPADKTSSGALHERMYGKTDSVESELRESQEVLSEANMTIQQLQVQLEQERQYRREENQHLEKQISLLKAEQRKLALRRDFELQSVRLQQKLERRELARARGSLVQEVRCLRQGLALVCARLRAVVRHWRQGRKDLGLGDEAFLDLDGAADLSLVLVEKDLLEDLSEASNTSESTEDSGVHSLLEGLAEKRDSLTAMECLGKWEQQGRESRRVLLELRSVLEDLQSEFREEERSRSELQREFATEKATWEMERAQFKFVLSQLQADISSSGEEPPLPEQLAEQQKALLADMHGRTMELRRQLHAGERGWGRERTELLQRFDHERKDWEQQLRLMRHKVHQLQKEKPSHAASGLAQHLPGVSSGLRSEQGKIISILRCGPDSQMLKDIRPRAFESLVLDALSLDSPNREALHKAPMLGQNEVKLFRRTNSEEPGEDTDGKTGLRRARSSSSINDFDAQMDNVPYLPEKSSPTNSDPLFIKIDGVSHPLSPDDLKYIEEFAARRRVNDATHDRWSSDGRESEQALLQDGPAESEGHSSWYLTTGDDVSGRVLADAELQAQEIMGFGTEEAERDGEGYYGRRSPRGSDAAQPEGDAGDGGYSFLSPHRRRAADSRWSSELLGRRSDSSESGIASDIQTSSAAETEASRNMSDDMKEAAFGTRTGAHGGGGDDDEDEDDGGGGGGRPTRDTASQTASASTTGTQTVRTMVNVCAQTEYVRGLSSHRAAVLQRATSQAVLGSPRSSLGARGKGSAAAAAAAAASPLDKMDARFERNCCSKFSSPRFPRKAPASRAEQARYGRDSPLSRLDSLKGQSESAWARSTTTRDSPVHTTSNHGLSSLFTFIDHSTEVPGKAGPKPGGKEPVRSRSVDMSRSNYGLIQEILKNARDRSLSPNSNREQRICAAAVKSCFGSPKKEVPVTAPPRGREALGQSSSEPAAAKSCDQDDAGENNTDKPTGNTPESPSSRESAAARRSQKSTTRAFQPRWLPRDSSSPSPLASSKKPKSGPANASCMKPSADAGGKQEGEHADIQGELEGGGRCSQSRPQETGETAAESEHPEGTENGASEATENEAATRGTEETSTNMTLENDQEDTPDVDDNLGGEDKDFRDLSDDDEEEEEDPSGISINVYLDKNTHSDDDDDDYSSADKQESNNELIAHDKAENPAPDDAECIASMPDDEQTFDDPAEEVEFNTDVANDESPIGDTEICEPDGGNDLANDADDTGDLDKVEELEEKENDSDAESERGQLEAENSEDGNDPTA</sequence>
<feature type="compositionally biased region" description="Polar residues" evidence="6">
    <location>
        <begin position="1891"/>
        <end position="1901"/>
    </location>
</feature>
<name>A0AAJ7SZU3_PETMA</name>
<feature type="compositionally biased region" description="Basic and acidic residues" evidence="6">
    <location>
        <begin position="1801"/>
        <end position="1812"/>
    </location>
</feature>
<dbReference type="KEGG" id="pmrn:116941613"/>
<keyword evidence="2" id="KW-0597">Phosphoprotein</keyword>
<feature type="region of interest" description="Disordered" evidence="6">
    <location>
        <begin position="1720"/>
        <end position="1777"/>
    </location>
</feature>
<feature type="region of interest" description="Disordered" evidence="6">
    <location>
        <begin position="1"/>
        <end position="119"/>
    </location>
</feature>
<feature type="compositionally biased region" description="Acidic residues" evidence="6">
    <location>
        <begin position="2108"/>
        <end position="2134"/>
    </location>
</feature>
<feature type="region of interest" description="Disordered" evidence="6">
    <location>
        <begin position="562"/>
        <end position="582"/>
    </location>
</feature>
<dbReference type="GO" id="GO:0010506">
    <property type="term" value="P:regulation of autophagy"/>
    <property type="evidence" value="ECO:0007669"/>
    <property type="project" value="InterPro"/>
</dbReference>
<dbReference type="InterPro" id="IPR049885">
    <property type="entry name" value="MTCL1-3"/>
</dbReference>
<feature type="coiled-coil region" evidence="5">
    <location>
        <begin position="1262"/>
        <end position="1289"/>
    </location>
</feature>
<dbReference type="InterPro" id="IPR027881">
    <property type="entry name" value="SOGA_CC"/>
</dbReference>
<feature type="coiled-coil region" evidence="5">
    <location>
        <begin position="971"/>
        <end position="1023"/>
    </location>
</feature>
<feature type="coiled-coil region" evidence="5">
    <location>
        <begin position="350"/>
        <end position="399"/>
    </location>
</feature>
<comment type="subcellular location">
    <subcellularLocation>
        <location evidence="1">Membrane</location>
    </subcellularLocation>
</comment>
<keyword evidence="3 5" id="KW-0175">Coiled coil</keyword>
<feature type="compositionally biased region" description="Low complexity" evidence="6">
    <location>
        <begin position="240"/>
        <end position="251"/>
    </location>
</feature>
<evidence type="ECO:0000259" key="7">
    <source>
        <dbReference type="Pfam" id="PF11365"/>
    </source>
</evidence>
<dbReference type="InterPro" id="IPR027882">
    <property type="entry name" value="SOGA1/2-like_CC"/>
</dbReference>
<feature type="compositionally biased region" description="Polar residues" evidence="6">
    <location>
        <begin position="1753"/>
        <end position="1777"/>
    </location>
</feature>
<feature type="region of interest" description="Disordered" evidence="6">
    <location>
        <begin position="489"/>
        <end position="513"/>
    </location>
</feature>
<feature type="compositionally biased region" description="Low complexity" evidence="6">
    <location>
        <begin position="308"/>
        <end position="317"/>
    </location>
</feature>
<dbReference type="RefSeq" id="XP_032808721.1">
    <property type="nucleotide sequence ID" value="XM_032952830.1"/>
</dbReference>
<feature type="region of interest" description="Disordered" evidence="6">
    <location>
        <begin position="1847"/>
        <end position="2204"/>
    </location>
</feature>